<evidence type="ECO:0000256" key="2">
    <source>
        <dbReference type="ARBA" id="ARBA00012438"/>
    </source>
</evidence>
<dbReference type="PANTHER" id="PTHR45339">
    <property type="entry name" value="HYBRID SIGNAL TRANSDUCTION HISTIDINE KINASE J"/>
    <property type="match status" value="1"/>
</dbReference>
<keyword evidence="5" id="KW-0418">Kinase</keyword>
<keyword evidence="4" id="KW-0808">Transferase</keyword>
<accession>A0A2S0RFL6</accession>
<dbReference type="InterPro" id="IPR007892">
    <property type="entry name" value="CHASE4"/>
</dbReference>
<dbReference type="InterPro" id="IPR005467">
    <property type="entry name" value="His_kinase_dom"/>
</dbReference>
<dbReference type="Gene3D" id="1.10.287.130">
    <property type="match status" value="1"/>
</dbReference>
<keyword evidence="8" id="KW-1133">Transmembrane helix</keyword>
<proteinExistence type="predicted"/>
<dbReference type="CDD" id="cd16922">
    <property type="entry name" value="HATPase_EvgS-ArcB-TorS-like"/>
    <property type="match status" value="1"/>
</dbReference>
<dbReference type="Pfam" id="PF02518">
    <property type="entry name" value="HATPase_c"/>
    <property type="match status" value="1"/>
</dbReference>
<feature type="domain" description="Histidine kinase" evidence="9">
    <location>
        <begin position="321"/>
        <end position="542"/>
    </location>
</feature>
<dbReference type="InterPro" id="IPR004358">
    <property type="entry name" value="Sig_transdc_His_kin-like_C"/>
</dbReference>
<keyword evidence="12" id="KW-1185">Reference proteome</keyword>
<dbReference type="Gene3D" id="3.40.50.2300">
    <property type="match status" value="1"/>
</dbReference>
<keyword evidence="3 7" id="KW-0597">Phosphoprotein</keyword>
<dbReference type="InterPro" id="IPR036890">
    <property type="entry name" value="HATPase_C_sf"/>
</dbReference>
<evidence type="ECO:0000256" key="8">
    <source>
        <dbReference type="SAM" id="Phobius"/>
    </source>
</evidence>
<dbReference type="PANTHER" id="PTHR45339:SF1">
    <property type="entry name" value="HYBRID SIGNAL TRANSDUCTION HISTIDINE KINASE J"/>
    <property type="match status" value="1"/>
</dbReference>
<dbReference type="Pfam" id="PF05228">
    <property type="entry name" value="CHASE4"/>
    <property type="match status" value="1"/>
</dbReference>
<evidence type="ECO:0000256" key="6">
    <source>
        <dbReference type="ARBA" id="ARBA00023012"/>
    </source>
</evidence>
<dbReference type="PRINTS" id="PR00344">
    <property type="entry name" value="BCTRLSENSOR"/>
</dbReference>
<dbReference type="SUPFAM" id="SSF55874">
    <property type="entry name" value="ATPase domain of HSP90 chaperone/DNA topoisomerase II/histidine kinase"/>
    <property type="match status" value="1"/>
</dbReference>
<keyword evidence="6" id="KW-0902">Two-component regulatory system</keyword>
<keyword evidence="8" id="KW-0812">Transmembrane</keyword>
<dbReference type="PROSITE" id="PS50110">
    <property type="entry name" value="RESPONSE_REGULATORY"/>
    <property type="match status" value="1"/>
</dbReference>
<evidence type="ECO:0000256" key="7">
    <source>
        <dbReference type="PROSITE-ProRule" id="PRU00169"/>
    </source>
</evidence>
<dbReference type="KEGG" id="fmg:HYN48_08070"/>
<dbReference type="PROSITE" id="PS50109">
    <property type="entry name" value="HIS_KIN"/>
    <property type="match status" value="1"/>
</dbReference>
<name>A0A2S0RFL6_9FLAO</name>
<dbReference type="AlphaFoldDB" id="A0A2S0RFL6"/>
<dbReference type="CDD" id="cd00082">
    <property type="entry name" value="HisKA"/>
    <property type="match status" value="1"/>
</dbReference>
<feature type="transmembrane region" description="Helical" evidence="8">
    <location>
        <begin position="232"/>
        <end position="250"/>
    </location>
</feature>
<dbReference type="Pfam" id="PF00512">
    <property type="entry name" value="HisKA"/>
    <property type="match status" value="1"/>
</dbReference>
<evidence type="ECO:0000259" key="10">
    <source>
        <dbReference type="PROSITE" id="PS50110"/>
    </source>
</evidence>
<evidence type="ECO:0000256" key="3">
    <source>
        <dbReference type="ARBA" id="ARBA00022553"/>
    </source>
</evidence>
<dbReference type="InterPro" id="IPR036097">
    <property type="entry name" value="HisK_dim/P_sf"/>
</dbReference>
<dbReference type="Gene3D" id="3.30.565.10">
    <property type="entry name" value="Histidine kinase-like ATPase, C-terminal domain"/>
    <property type="match status" value="1"/>
</dbReference>
<dbReference type="EMBL" id="CP028811">
    <property type="protein sequence ID" value="AWA30038.1"/>
    <property type="molecule type" value="Genomic_DNA"/>
</dbReference>
<evidence type="ECO:0000256" key="1">
    <source>
        <dbReference type="ARBA" id="ARBA00000085"/>
    </source>
</evidence>
<dbReference type="GO" id="GO:0000155">
    <property type="term" value="F:phosphorelay sensor kinase activity"/>
    <property type="evidence" value="ECO:0007669"/>
    <property type="project" value="InterPro"/>
</dbReference>
<reference evidence="11 12" key="1">
    <citation type="submission" date="2018-04" db="EMBL/GenBank/DDBJ databases">
        <title>Genome sequencing of Flavobacterium sp. HYN0048.</title>
        <authorList>
            <person name="Yi H."/>
            <person name="Baek C."/>
        </authorList>
    </citation>
    <scope>NUCLEOTIDE SEQUENCE [LARGE SCALE GENOMIC DNA]</scope>
    <source>
        <strain evidence="11 12">HYN0048</strain>
    </source>
</reference>
<dbReference type="Proteomes" id="UP000244193">
    <property type="component" value="Chromosome"/>
</dbReference>
<feature type="domain" description="Response regulatory" evidence="10">
    <location>
        <begin position="565"/>
        <end position="679"/>
    </location>
</feature>
<evidence type="ECO:0000313" key="11">
    <source>
        <dbReference type="EMBL" id="AWA30038.1"/>
    </source>
</evidence>
<dbReference type="EC" id="2.7.13.3" evidence="2"/>
<evidence type="ECO:0000256" key="5">
    <source>
        <dbReference type="ARBA" id="ARBA00022777"/>
    </source>
</evidence>
<keyword evidence="8" id="KW-0472">Membrane</keyword>
<comment type="catalytic activity">
    <reaction evidence="1">
        <text>ATP + protein L-histidine = ADP + protein N-phospho-L-histidine.</text>
        <dbReference type="EC" id="2.7.13.3"/>
    </reaction>
</comment>
<dbReference type="SUPFAM" id="SSF52172">
    <property type="entry name" value="CheY-like"/>
    <property type="match status" value="1"/>
</dbReference>
<feature type="modified residue" description="4-aspartylphosphate" evidence="7">
    <location>
        <position position="615"/>
    </location>
</feature>
<protein>
    <recommendedName>
        <fullName evidence="2">histidine kinase</fullName>
        <ecNumber evidence="2">2.7.13.3</ecNumber>
    </recommendedName>
</protein>
<dbReference type="InterPro" id="IPR011006">
    <property type="entry name" value="CheY-like_superfamily"/>
</dbReference>
<evidence type="ECO:0000313" key="12">
    <source>
        <dbReference type="Proteomes" id="UP000244193"/>
    </source>
</evidence>
<dbReference type="SMART" id="SM00448">
    <property type="entry name" value="REC"/>
    <property type="match status" value="1"/>
</dbReference>
<sequence length="688" mass="78146">MTTLSAIFFLALLSAIYYYTIQQEKEVYKVSLRQFGNEVNSLTELDAQTNISNIVDMVYWDEFIHYLQLKDQYWFDQNIESSVATYKADYLGIYDVKRNFLNKASTKAISSLDFMPKAAFDAIDRRRLVEFYIRIPEGVVQVFGSGVHPTADIYDKKTPPSGYFFIVKLMNGAYFDSLETLNNSQIGFIDKPQESENSLYVLRDLKDYNHNTIATLSFIRPFDVSFHTTKSILILLIITYLCSIAVYLYCSRQWVYKPLNLITSILEKGNETDMETLKHIPGEFRHIGNLFEESKKQREQLEIAKSKAEESDRLKSSFLTNISHEIRTPMNAVIGFSAMLQNGNLSEQERTEYLRILQSSGINLVSIIDDLIEMSRIDTNQVVPNYKAVDIDACLSDLYESIKITVPREKDIHFYIAWPDERISGKIITDEVKLRQVLTNLITNAIKYTPQGFVSISYEIDSNAAEVVFSVHDSGIGIDVEEHGKIFDRFFRIDNDFSIKAGGLGLGLSISKAYVNMLGGEISITSREKAGSDFRFTIPLNYAQAENIASPIKNNAAEYEKESLTILVAEDNNINFLLLQKMLYRHNHVILRACNGREAVDTCQSNTAIDLVLMDIKMPVMDGYEAFELIRKIRPELPVIAQTAYVGNDGSLINQKGFSACISKPIDKDKLLALLNNVVYIKKNASNA</sequence>
<organism evidence="11 12">
    <name type="scientific">Flavobacterium magnum</name>
    <dbReference type="NCBI Taxonomy" id="2162713"/>
    <lineage>
        <taxon>Bacteria</taxon>
        <taxon>Pseudomonadati</taxon>
        <taxon>Bacteroidota</taxon>
        <taxon>Flavobacteriia</taxon>
        <taxon>Flavobacteriales</taxon>
        <taxon>Flavobacteriaceae</taxon>
        <taxon>Flavobacterium</taxon>
    </lineage>
</organism>
<dbReference type="SMART" id="SM00388">
    <property type="entry name" value="HisKA"/>
    <property type="match status" value="1"/>
</dbReference>
<evidence type="ECO:0000256" key="4">
    <source>
        <dbReference type="ARBA" id="ARBA00022679"/>
    </source>
</evidence>
<gene>
    <name evidence="11" type="ORF">HYN48_08070</name>
</gene>
<dbReference type="InterPro" id="IPR003661">
    <property type="entry name" value="HisK_dim/P_dom"/>
</dbReference>
<dbReference type="InterPro" id="IPR001789">
    <property type="entry name" value="Sig_transdc_resp-reg_receiver"/>
</dbReference>
<dbReference type="SMART" id="SM00387">
    <property type="entry name" value="HATPase_c"/>
    <property type="match status" value="1"/>
</dbReference>
<evidence type="ECO:0000259" key="9">
    <source>
        <dbReference type="PROSITE" id="PS50109"/>
    </source>
</evidence>
<dbReference type="InterPro" id="IPR003594">
    <property type="entry name" value="HATPase_dom"/>
</dbReference>
<dbReference type="Pfam" id="PF00072">
    <property type="entry name" value="Response_reg"/>
    <property type="match status" value="1"/>
</dbReference>
<dbReference type="CDD" id="cd17546">
    <property type="entry name" value="REC_hyHK_CKI1_RcsC-like"/>
    <property type="match status" value="1"/>
</dbReference>
<dbReference type="FunFam" id="3.30.565.10:FF:000006">
    <property type="entry name" value="Sensor histidine kinase WalK"/>
    <property type="match status" value="1"/>
</dbReference>
<dbReference type="SUPFAM" id="SSF47384">
    <property type="entry name" value="Homodimeric domain of signal transducing histidine kinase"/>
    <property type="match status" value="1"/>
</dbReference>